<organism evidence="3">
    <name type="scientific">viral metagenome</name>
    <dbReference type="NCBI Taxonomy" id="1070528"/>
    <lineage>
        <taxon>unclassified sequences</taxon>
        <taxon>metagenomes</taxon>
        <taxon>organismal metagenomes</taxon>
    </lineage>
</organism>
<feature type="domain" description="DUF7168" evidence="2">
    <location>
        <begin position="66"/>
        <end position="174"/>
    </location>
</feature>
<gene>
    <name evidence="3" type="ORF">MM415A00352_0044</name>
</gene>
<feature type="domain" description="DUF2786" evidence="1">
    <location>
        <begin position="6"/>
        <end position="43"/>
    </location>
</feature>
<evidence type="ECO:0000259" key="1">
    <source>
        <dbReference type="Pfam" id="PF10979"/>
    </source>
</evidence>
<dbReference type="InterPro" id="IPR024498">
    <property type="entry name" value="DUF2786"/>
</dbReference>
<dbReference type="Pfam" id="PF10979">
    <property type="entry name" value="DUF2786"/>
    <property type="match status" value="1"/>
</dbReference>
<evidence type="ECO:0000259" key="2">
    <source>
        <dbReference type="Pfam" id="PF23771"/>
    </source>
</evidence>
<evidence type="ECO:0000313" key="3">
    <source>
        <dbReference type="EMBL" id="QJA82942.1"/>
    </source>
</evidence>
<dbReference type="AlphaFoldDB" id="A0A6M3KM22"/>
<dbReference type="InterPro" id="IPR055592">
    <property type="entry name" value="DUF7168"/>
</dbReference>
<reference evidence="3" key="1">
    <citation type="submission" date="2020-03" db="EMBL/GenBank/DDBJ databases">
        <title>The deep terrestrial virosphere.</title>
        <authorList>
            <person name="Holmfeldt K."/>
            <person name="Nilsson E."/>
            <person name="Simone D."/>
            <person name="Lopez-Fernandez M."/>
            <person name="Wu X."/>
            <person name="de Brujin I."/>
            <person name="Lundin D."/>
            <person name="Andersson A."/>
            <person name="Bertilsson S."/>
            <person name="Dopson M."/>
        </authorList>
    </citation>
    <scope>NUCLEOTIDE SEQUENCE</scope>
    <source>
        <strain evidence="3">MM415A00352</strain>
    </source>
</reference>
<dbReference type="Pfam" id="PF23771">
    <property type="entry name" value="DUF7168"/>
    <property type="match status" value="1"/>
</dbReference>
<protein>
    <submittedName>
        <fullName evidence="3">Uncharacterized protein</fullName>
    </submittedName>
</protein>
<proteinExistence type="predicted"/>
<name>A0A6M3KM22_9ZZZZ</name>
<accession>A0A6M3KM22</accession>
<dbReference type="EMBL" id="MT142499">
    <property type="protein sequence ID" value="QJA82942.1"/>
    <property type="molecule type" value="Genomic_DNA"/>
</dbReference>
<sequence length="234" mass="26864">MGKEEVIEKVRKLLTLSESSNPHEAELAASKAAVLLAKYDLDMMDVEAKKGGKSTVERFEINQFSTNKKYDWEGPLLSSIINSFDTCAIRSPIWNSNNYKYIVFGARHDIEMTIYFFRLLRMRIDRDSQKWESLSEKYSFAMGVATIISKRLERMYQKKREEVEKFASSETKDLVLYKKEAARDAMKQEFPRLKHKSASAINDRNAYFAGQAVGEKIALNKPIDSKGSPARISH</sequence>